<dbReference type="Pfam" id="PF08448">
    <property type="entry name" value="PAS_4"/>
    <property type="match status" value="1"/>
</dbReference>
<dbReference type="Proteomes" id="UP000306402">
    <property type="component" value="Unassembled WGS sequence"/>
</dbReference>
<keyword evidence="3" id="KW-1185">Reference proteome</keyword>
<evidence type="ECO:0000313" key="3">
    <source>
        <dbReference type="Proteomes" id="UP000306402"/>
    </source>
</evidence>
<evidence type="ECO:0000313" key="2">
    <source>
        <dbReference type="EMBL" id="TLV02446.1"/>
    </source>
</evidence>
<proteinExistence type="predicted"/>
<dbReference type="CDD" id="cd00130">
    <property type="entry name" value="PAS"/>
    <property type="match status" value="1"/>
</dbReference>
<dbReference type="EMBL" id="VCEJ01000002">
    <property type="protein sequence ID" value="TLV02446.1"/>
    <property type="molecule type" value="Genomic_DNA"/>
</dbReference>
<dbReference type="InterPro" id="IPR000014">
    <property type="entry name" value="PAS"/>
</dbReference>
<dbReference type="SMART" id="SM00091">
    <property type="entry name" value="PAS"/>
    <property type="match status" value="1"/>
</dbReference>
<dbReference type="InterPro" id="IPR035965">
    <property type="entry name" value="PAS-like_dom_sf"/>
</dbReference>
<protein>
    <submittedName>
        <fullName evidence="2">PAS domain S-box protein</fullName>
    </submittedName>
</protein>
<feature type="domain" description="PAS" evidence="1">
    <location>
        <begin position="3"/>
        <end position="57"/>
    </location>
</feature>
<organism evidence="2 3">
    <name type="scientific">Dyadobacter luticola</name>
    <dbReference type="NCBI Taxonomy" id="1979387"/>
    <lineage>
        <taxon>Bacteria</taxon>
        <taxon>Pseudomonadati</taxon>
        <taxon>Bacteroidota</taxon>
        <taxon>Cytophagia</taxon>
        <taxon>Cytophagales</taxon>
        <taxon>Spirosomataceae</taxon>
        <taxon>Dyadobacter</taxon>
    </lineage>
</organism>
<dbReference type="SUPFAM" id="SSF55785">
    <property type="entry name" value="PYP-like sensor domain (PAS domain)"/>
    <property type="match status" value="1"/>
</dbReference>
<sequence>METASLAHSVVNHISAMIAYWDRDLVCRYANASYLEWFGKKSEDMIGKITLRELLGPLYEKNLPYIEGVLGGEAQTFEREITLPNGKPKYTLANYYPDIVDGQILGFFVHVADINDVKLLQKELSKSNDVINQQNKLLATLQMS</sequence>
<dbReference type="OrthoDB" id="5522855at2"/>
<accession>A0A5R9L1L7</accession>
<dbReference type="RefSeq" id="WP_138363656.1">
    <property type="nucleotide sequence ID" value="NZ_VCEJ01000002.1"/>
</dbReference>
<dbReference type="Gene3D" id="3.30.450.20">
    <property type="entry name" value="PAS domain"/>
    <property type="match status" value="1"/>
</dbReference>
<dbReference type="PROSITE" id="PS50112">
    <property type="entry name" value="PAS"/>
    <property type="match status" value="1"/>
</dbReference>
<evidence type="ECO:0000259" key="1">
    <source>
        <dbReference type="PROSITE" id="PS50112"/>
    </source>
</evidence>
<dbReference type="AlphaFoldDB" id="A0A5R9L1L7"/>
<gene>
    <name evidence="2" type="ORF">FEN17_02085</name>
</gene>
<dbReference type="InterPro" id="IPR013656">
    <property type="entry name" value="PAS_4"/>
</dbReference>
<reference evidence="2 3" key="1">
    <citation type="submission" date="2019-05" db="EMBL/GenBank/DDBJ databases">
        <authorList>
            <person name="Qu J.-H."/>
        </authorList>
    </citation>
    <scope>NUCLEOTIDE SEQUENCE [LARGE SCALE GENOMIC DNA]</scope>
    <source>
        <strain evidence="2 3">T17</strain>
    </source>
</reference>
<name>A0A5R9L1L7_9BACT</name>
<dbReference type="NCBIfam" id="TIGR00229">
    <property type="entry name" value="sensory_box"/>
    <property type="match status" value="1"/>
</dbReference>
<comment type="caution">
    <text evidence="2">The sequence shown here is derived from an EMBL/GenBank/DDBJ whole genome shotgun (WGS) entry which is preliminary data.</text>
</comment>